<comment type="similarity">
    <text evidence="1">Belongs to the glycosyltransferase 2 family. WaaE/KdtX subfamily.</text>
</comment>
<accession>A0A9J6PB54</accession>
<gene>
    <name evidence="3" type="ORF">NJQ99_02990</name>
</gene>
<feature type="domain" description="Glycosyltransferase 2-like" evidence="2">
    <location>
        <begin position="17"/>
        <end position="109"/>
    </location>
</feature>
<dbReference type="Proteomes" id="UP001055804">
    <property type="component" value="Unassembled WGS sequence"/>
</dbReference>
<dbReference type="CDD" id="cd02511">
    <property type="entry name" value="Beta4Glucosyltransferase"/>
    <property type="match status" value="1"/>
</dbReference>
<dbReference type="PANTHER" id="PTHR43630">
    <property type="entry name" value="POLY-BETA-1,6-N-ACETYL-D-GLUCOSAMINE SYNTHASE"/>
    <property type="match status" value="1"/>
</dbReference>
<proteinExistence type="inferred from homology"/>
<dbReference type="RefSeq" id="WP_269331313.1">
    <property type="nucleotide sequence ID" value="NZ_JAMZFT010000001.1"/>
</dbReference>
<protein>
    <submittedName>
        <fullName evidence="3">Glycosyltransferase family 2 protein</fullName>
    </submittedName>
</protein>
<dbReference type="InterPro" id="IPR001173">
    <property type="entry name" value="Glyco_trans_2-like"/>
</dbReference>
<sequence length="292" mass="33341">MQPESEPVQRAPRIPVSVIVLTRNEEKNIAFCLDSLGAFAEVFVVDSASTDDTVAIAEAKGATVVPFVWNGRYPKKKQWALENCPAAHDWVLFVDADEQVTPRLAHEIGGIVAQGGPHVGYFAAFDYVFMGRVLRHGRRVHKLVLFRRGKGRFAEVDDLEAQNMWEVEGHYQPRIDGSVGRLRATMLHRDHDLLFHYFERHNRYSDWEAVVREKHAVTGEIETQEPARALLKRVFSRIPFRGFAAFLDSYVLNFGMLDGRAGFHYAVARGVYYWQVGLKQREWRAWARGGAE</sequence>
<dbReference type="EMBL" id="JAMZFT010000001">
    <property type="protein sequence ID" value="MCP1335366.1"/>
    <property type="molecule type" value="Genomic_DNA"/>
</dbReference>
<evidence type="ECO:0000259" key="2">
    <source>
        <dbReference type="Pfam" id="PF00535"/>
    </source>
</evidence>
<reference evidence="3" key="1">
    <citation type="submission" date="2022-06" db="EMBL/GenBank/DDBJ databases">
        <title>Isolation and Genomics of Futiania mangrovii gen. nov., sp. nov., a Rare and Metabolically-versatile member in the Class Alphaproteobacteria.</title>
        <authorList>
            <person name="Liu L."/>
            <person name="Huang W.-C."/>
            <person name="Pan J."/>
            <person name="Li J."/>
            <person name="Huang Y."/>
            <person name="Du H."/>
            <person name="Liu Y."/>
            <person name="Li M."/>
        </authorList>
    </citation>
    <scope>NUCLEOTIDE SEQUENCE</scope>
    <source>
        <strain evidence="3">FT118</strain>
    </source>
</reference>
<dbReference type="Gene3D" id="3.90.550.10">
    <property type="entry name" value="Spore Coat Polysaccharide Biosynthesis Protein SpsA, Chain A"/>
    <property type="match status" value="1"/>
</dbReference>
<evidence type="ECO:0000256" key="1">
    <source>
        <dbReference type="ARBA" id="ARBA00038494"/>
    </source>
</evidence>
<organism evidence="3 4">
    <name type="scientific">Futiania mangrovi</name>
    <dbReference type="NCBI Taxonomy" id="2959716"/>
    <lineage>
        <taxon>Bacteria</taxon>
        <taxon>Pseudomonadati</taxon>
        <taxon>Pseudomonadota</taxon>
        <taxon>Alphaproteobacteria</taxon>
        <taxon>Futianiales</taxon>
        <taxon>Futianiaceae</taxon>
        <taxon>Futiania</taxon>
    </lineage>
</organism>
<evidence type="ECO:0000313" key="3">
    <source>
        <dbReference type="EMBL" id="MCP1335366.1"/>
    </source>
</evidence>
<dbReference type="AlphaFoldDB" id="A0A9J6PB54"/>
<comment type="caution">
    <text evidence="3">The sequence shown here is derived from an EMBL/GenBank/DDBJ whole genome shotgun (WGS) entry which is preliminary data.</text>
</comment>
<evidence type="ECO:0000313" key="4">
    <source>
        <dbReference type="Proteomes" id="UP001055804"/>
    </source>
</evidence>
<dbReference type="Pfam" id="PF00535">
    <property type="entry name" value="Glycos_transf_2"/>
    <property type="match status" value="1"/>
</dbReference>
<dbReference type="PANTHER" id="PTHR43630:SF2">
    <property type="entry name" value="GLYCOSYLTRANSFERASE"/>
    <property type="match status" value="1"/>
</dbReference>
<dbReference type="SUPFAM" id="SSF53448">
    <property type="entry name" value="Nucleotide-diphospho-sugar transferases"/>
    <property type="match status" value="1"/>
</dbReference>
<name>A0A9J6PB54_9PROT</name>
<dbReference type="InterPro" id="IPR029044">
    <property type="entry name" value="Nucleotide-diphossugar_trans"/>
</dbReference>
<keyword evidence="4" id="KW-1185">Reference proteome</keyword>